<accession>A0A397VBW8</accession>
<gene>
    <name evidence="1" type="ORF">C2G38_2181614</name>
</gene>
<dbReference type="EMBL" id="QKWP01000469">
    <property type="protein sequence ID" value="RIB19512.1"/>
    <property type="molecule type" value="Genomic_DNA"/>
</dbReference>
<evidence type="ECO:0000313" key="2">
    <source>
        <dbReference type="Proteomes" id="UP000266673"/>
    </source>
</evidence>
<name>A0A397VBW8_9GLOM</name>
<dbReference type="OrthoDB" id="2418574at2759"/>
<proteinExistence type="predicted"/>
<dbReference type="AlphaFoldDB" id="A0A397VBW8"/>
<sequence>MIGYENLFKRQLGTSGNKDVDDYIKEIQFKATEYGFVVEWSPFNRSNNIQKTSEVNPVQHFVNMASISEIRLDNT</sequence>
<reference evidence="1 2" key="1">
    <citation type="submission" date="2018-06" db="EMBL/GenBank/DDBJ databases">
        <title>Comparative genomics reveals the genomic features of Rhizophagus irregularis, R. cerebriforme, R. diaphanum and Gigaspora rosea, and their symbiotic lifestyle signature.</title>
        <authorList>
            <person name="Morin E."/>
            <person name="San Clemente H."/>
            <person name="Chen E.C.H."/>
            <person name="De La Providencia I."/>
            <person name="Hainaut M."/>
            <person name="Kuo A."/>
            <person name="Kohler A."/>
            <person name="Murat C."/>
            <person name="Tang N."/>
            <person name="Roy S."/>
            <person name="Loubradou J."/>
            <person name="Henrissat B."/>
            <person name="Grigoriev I.V."/>
            <person name="Corradi N."/>
            <person name="Roux C."/>
            <person name="Martin F.M."/>
        </authorList>
    </citation>
    <scope>NUCLEOTIDE SEQUENCE [LARGE SCALE GENOMIC DNA]</scope>
    <source>
        <strain evidence="1 2">DAOM 194757</strain>
    </source>
</reference>
<keyword evidence="2" id="KW-1185">Reference proteome</keyword>
<dbReference type="Proteomes" id="UP000266673">
    <property type="component" value="Unassembled WGS sequence"/>
</dbReference>
<evidence type="ECO:0000313" key="1">
    <source>
        <dbReference type="EMBL" id="RIB19512.1"/>
    </source>
</evidence>
<organism evidence="1 2">
    <name type="scientific">Gigaspora rosea</name>
    <dbReference type="NCBI Taxonomy" id="44941"/>
    <lineage>
        <taxon>Eukaryota</taxon>
        <taxon>Fungi</taxon>
        <taxon>Fungi incertae sedis</taxon>
        <taxon>Mucoromycota</taxon>
        <taxon>Glomeromycotina</taxon>
        <taxon>Glomeromycetes</taxon>
        <taxon>Diversisporales</taxon>
        <taxon>Gigasporaceae</taxon>
        <taxon>Gigaspora</taxon>
    </lineage>
</organism>
<comment type="caution">
    <text evidence="1">The sequence shown here is derived from an EMBL/GenBank/DDBJ whole genome shotgun (WGS) entry which is preliminary data.</text>
</comment>
<protein>
    <submittedName>
        <fullName evidence="1">Uncharacterized protein</fullName>
    </submittedName>
</protein>